<dbReference type="InterPro" id="IPR002104">
    <property type="entry name" value="Integrase_catalytic"/>
</dbReference>
<dbReference type="Pfam" id="PF02899">
    <property type="entry name" value="Phage_int_SAM_1"/>
    <property type="match status" value="1"/>
</dbReference>
<keyword evidence="2 9" id="KW-0963">Cytoplasm</keyword>
<evidence type="ECO:0000259" key="11">
    <source>
        <dbReference type="PROSITE" id="PS51900"/>
    </source>
</evidence>
<keyword evidence="3 9" id="KW-0132">Cell division</keyword>
<dbReference type="InterPro" id="IPR044068">
    <property type="entry name" value="CB"/>
</dbReference>
<comment type="similarity">
    <text evidence="9">Belongs to the 'phage' integrase family. XerC subfamily.</text>
</comment>
<dbReference type="Gene3D" id="1.10.443.10">
    <property type="entry name" value="Intergrase catalytic core"/>
    <property type="match status" value="1"/>
</dbReference>
<evidence type="ECO:0000256" key="7">
    <source>
        <dbReference type="ARBA" id="ARBA00023172"/>
    </source>
</evidence>
<evidence type="ECO:0000256" key="4">
    <source>
        <dbReference type="ARBA" id="ARBA00022829"/>
    </source>
</evidence>
<feature type="active site" evidence="9">
    <location>
        <position position="243"/>
    </location>
</feature>
<evidence type="ECO:0000313" key="12">
    <source>
        <dbReference type="EMBL" id="RCL37396.1"/>
    </source>
</evidence>
<protein>
    <recommendedName>
        <fullName evidence="9">Tyrosine recombinase XerC</fullName>
    </recommendedName>
</protein>
<gene>
    <name evidence="9" type="primary">xerC</name>
    <name evidence="12" type="ORF">DBW98_03910</name>
</gene>
<evidence type="ECO:0000256" key="5">
    <source>
        <dbReference type="ARBA" id="ARBA00022908"/>
    </source>
</evidence>
<evidence type="ECO:0000313" key="13">
    <source>
        <dbReference type="Proteomes" id="UP000253032"/>
    </source>
</evidence>
<dbReference type="NCBIfam" id="NF001399">
    <property type="entry name" value="PRK00283.1"/>
    <property type="match status" value="1"/>
</dbReference>
<keyword evidence="6 9" id="KW-0238">DNA-binding</keyword>
<comment type="subunit">
    <text evidence="9">Forms a cyclic heterotetrameric complex composed of two molecules of XerC and two molecules of XerD.</text>
</comment>
<dbReference type="InterPro" id="IPR050090">
    <property type="entry name" value="Tyrosine_recombinase_XerCD"/>
</dbReference>
<proteinExistence type="inferred from homology"/>
<organism evidence="12 13">
    <name type="scientific">SAR86 cluster bacterium</name>
    <dbReference type="NCBI Taxonomy" id="2030880"/>
    <lineage>
        <taxon>Bacteria</taxon>
        <taxon>Pseudomonadati</taxon>
        <taxon>Pseudomonadota</taxon>
        <taxon>Gammaproteobacteria</taxon>
        <taxon>SAR86 cluster</taxon>
    </lineage>
</organism>
<evidence type="ECO:0000256" key="2">
    <source>
        <dbReference type="ARBA" id="ARBA00022490"/>
    </source>
</evidence>
<evidence type="ECO:0000256" key="8">
    <source>
        <dbReference type="ARBA" id="ARBA00023306"/>
    </source>
</evidence>
<evidence type="ECO:0000256" key="9">
    <source>
        <dbReference type="HAMAP-Rule" id="MF_01808"/>
    </source>
</evidence>
<accession>A0A368BL35</accession>
<comment type="caution">
    <text evidence="12">The sequence shown here is derived from an EMBL/GenBank/DDBJ whole genome shotgun (WGS) entry which is preliminary data.</text>
</comment>
<reference evidence="12 13" key="1">
    <citation type="journal article" date="2018" name="Microbiome">
        <title>Fine metagenomic profile of the Mediterranean stratified and mixed water columns revealed by assembly and recruitment.</title>
        <authorList>
            <person name="Haro-Moreno J.M."/>
            <person name="Lopez-Perez M."/>
            <person name="De La Torre J.R."/>
            <person name="Picazo A."/>
            <person name="Camacho A."/>
            <person name="Rodriguez-Valera F."/>
        </authorList>
    </citation>
    <scope>NUCLEOTIDE SEQUENCE [LARGE SCALE GENOMIC DNA]</scope>
    <source>
        <strain evidence="12">MED-G84</strain>
    </source>
</reference>
<sequence>MSESKYFLSPLITDYLDFLKNIKGLSKNTTSSYLRDLNKFSKFLKSYDLNSLDYVTEEICSAWIADLFRSNVTARSIQRHLSSVKGFFGYLKKNNLVASSPFELINSPKSPSHLPNILSPEEVSQLLNFKPKNSQEKRDLAIIELIYSSGLRVSEAVNSNLNDFEDDKSFLRVLGKGSKTRLVPVGRFARAAINDWVIERKKLQTKDEALFVNLRGTRISTRSVQERLKNISLMQGLPPVSPHMLRHSFATHLLESSGDLRSIQELLGHSSLSTTQIYTRLDYQHLIKVYEKSHPRAHKKNV</sequence>
<dbReference type="GO" id="GO:0006313">
    <property type="term" value="P:DNA transposition"/>
    <property type="evidence" value="ECO:0007669"/>
    <property type="project" value="UniProtKB-UniRule"/>
</dbReference>
<dbReference type="Proteomes" id="UP000253032">
    <property type="component" value="Unassembled WGS sequence"/>
</dbReference>
<dbReference type="InterPro" id="IPR013762">
    <property type="entry name" value="Integrase-like_cat_sf"/>
</dbReference>
<dbReference type="AlphaFoldDB" id="A0A368BL35"/>
<evidence type="ECO:0000256" key="1">
    <source>
        <dbReference type="ARBA" id="ARBA00004496"/>
    </source>
</evidence>
<feature type="active site" evidence="9">
    <location>
        <position position="269"/>
    </location>
</feature>
<evidence type="ECO:0000256" key="3">
    <source>
        <dbReference type="ARBA" id="ARBA00022618"/>
    </source>
</evidence>
<dbReference type="PANTHER" id="PTHR30349:SF81">
    <property type="entry name" value="TYROSINE RECOMBINASE XERC"/>
    <property type="match status" value="1"/>
</dbReference>
<name>A0A368BL35_9GAMM</name>
<dbReference type="Pfam" id="PF00589">
    <property type="entry name" value="Phage_integrase"/>
    <property type="match status" value="1"/>
</dbReference>
<dbReference type="GO" id="GO:0051301">
    <property type="term" value="P:cell division"/>
    <property type="evidence" value="ECO:0007669"/>
    <property type="project" value="UniProtKB-KW"/>
</dbReference>
<feature type="active site" description="O-(3'-phospho-DNA)-tyrosine intermediate" evidence="9">
    <location>
        <position position="278"/>
    </location>
</feature>
<keyword evidence="5 9" id="KW-0229">DNA integration</keyword>
<evidence type="ECO:0000256" key="6">
    <source>
        <dbReference type="ARBA" id="ARBA00023125"/>
    </source>
</evidence>
<dbReference type="EMBL" id="QOPC01000023">
    <property type="protein sequence ID" value="RCL37396.1"/>
    <property type="molecule type" value="Genomic_DNA"/>
</dbReference>
<dbReference type="GO" id="GO:0005737">
    <property type="term" value="C:cytoplasm"/>
    <property type="evidence" value="ECO:0007669"/>
    <property type="project" value="UniProtKB-SubCell"/>
</dbReference>
<feature type="active site" evidence="9">
    <location>
        <position position="152"/>
    </location>
</feature>
<dbReference type="NCBIfam" id="NF040815">
    <property type="entry name" value="recomb_XerA_Arch"/>
    <property type="match status" value="1"/>
</dbReference>
<dbReference type="SUPFAM" id="SSF56349">
    <property type="entry name" value="DNA breaking-rejoining enzymes"/>
    <property type="match status" value="1"/>
</dbReference>
<keyword evidence="8 9" id="KW-0131">Cell cycle</keyword>
<comment type="function">
    <text evidence="9">Site-specific tyrosine recombinase, which acts by catalyzing the cutting and rejoining of the recombining DNA molecules. The XerC-XerD complex is essential to convert dimers of the bacterial chromosome into monomers to permit their segregation at cell division. It also contributes to the segregational stability of plasmids.</text>
</comment>
<evidence type="ECO:0000259" key="10">
    <source>
        <dbReference type="PROSITE" id="PS51898"/>
    </source>
</evidence>
<feature type="domain" description="Core-binding (CB)" evidence="11">
    <location>
        <begin position="6"/>
        <end position="92"/>
    </location>
</feature>
<dbReference type="CDD" id="cd00798">
    <property type="entry name" value="INT_XerDC_C"/>
    <property type="match status" value="1"/>
</dbReference>
<keyword evidence="7 9" id="KW-0233">DNA recombination</keyword>
<dbReference type="PANTHER" id="PTHR30349">
    <property type="entry name" value="PHAGE INTEGRASE-RELATED"/>
    <property type="match status" value="1"/>
</dbReference>
<dbReference type="InterPro" id="IPR023009">
    <property type="entry name" value="Tyrosine_recombinase_XerC/XerD"/>
</dbReference>
<dbReference type="PROSITE" id="PS51898">
    <property type="entry name" value="TYR_RECOMBINASE"/>
    <property type="match status" value="1"/>
</dbReference>
<feature type="active site" evidence="9">
    <location>
        <position position="246"/>
    </location>
</feature>
<dbReference type="GO" id="GO:0003677">
    <property type="term" value="F:DNA binding"/>
    <property type="evidence" value="ECO:0007669"/>
    <property type="project" value="UniProtKB-UniRule"/>
</dbReference>
<dbReference type="InterPro" id="IPR011010">
    <property type="entry name" value="DNA_brk_join_enz"/>
</dbReference>
<dbReference type="HAMAP" id="MF_01808">
    <property type="entry name" value="Recomb_XerC_XerD"/>
    <property type="match status" value="1"/>
</dbReference>
<dbReference type="InterPro" id="IPR010998">
    <property type="entry name" value="Integrase_recombinase_N"/>
</dbReference>
<dbReference type="InterPro" id="IPR004107">
    <property type="entry name" value="Integrase_SAM-like_N"/>
</dbReference>
<dbReference type="Gene3D" id="1.10.150.130">
    <property type="match status" value="1"/>
</dbReference>
<keyword evidence="4 9" id="KW-0159">Chromosome partition</keyword>
<dbReference type="GO" id="GO:0009037">
    <property type="term" value="F:tyrosine-based site-specific recombinase activity"/>
    <property type="evidence" value="ECO:0007669"/>
    <property type="project" value="UniProtKB-UniRule"/>
</dbReference>
<comment type="subcellular location">
    <subcellularLocation>
        <location evidence="1 9">Cytoplasm</location>
    </subcellularLocation>
</comment>
<dbReference type="GO" id="GO:0007059">
    <property type="term" value="P:chromosome segregation"/>
    <property type="evidence" value="ECO:0007669"/>
    <property type="project" value="UniProtKB-UniRule"/>
</dbReference>
<dbReference type="PROSITE" id="PS51900">
    <property type="entry name" value="CB"/>
    <property type="match status" value="1"/>
</dbReference>
<feature type="domain" description="Tyr recombinase" evidence="10">
    <location>
        <begin position="113"/>
        <end position="291"/>
    </location>
</feature>
<feature type="active site" evidence="9">
    <location>
        <position position="176"/>
    </location>
</feature>